<feature type="transmembrane region" description="Helical" evidence="8">
    <location>
        <begin position="79"/>
        <end position="99"/>
    </location>
</feature>
<organism evidence="10 11">
    <name type="scientific">Clostridium neuense</name>
    <dbReference type="NCBI Taxonomy" id="1728934"/>
    <lineage>
        <taxon>Bacteria</taxon>
        <taxon>Bacillati</taxon>
        <taxon>Bacillota</taxon>
        <taxon>Clostridia</taxon>
        <taxon>Eubacteriales</taxon>
        <taxon>Clostridiaceae</taxon>
        <taxon>Clostridium</taxon>
    </lineage>
</organism>
<feature type="transmembrane region" description="Helical" evidence="8">
    <location>
        <begin position="21"/>
        <end position="42"/>
    </location>
</feature>
<dbReference type="Pfam" id="PF00884">
    <property type="entry name" value="Sulfatase"/>
    <property type="match status" value="1"/>
</dbReference>
<dbReference type="InterPro" id="IPR017850">
    <property type="entry name" value="Alkaline_phosphatase_core_sf"/>
</dbReference>
<dbReference type="PANTHER" id="PTHR47371">
    <property type="entry name" value="LIPOTEICHOIC ACID SYNTHASE"/>
    <property type="match status" value="1"/>
</dbReference>
<evidence type="ECO:0000256" key="8">
    <source>
        <dbReference type="SAM" id="Phobius"/>
    </source>
</evidence>
<evidence type="ECO:0000313" key="11">
    <source>
        <dbReference type="Proteomes" id="UP001623592"/>
    </source>
</evidence>
<comment type="caution">
    <text evidence="10">The sequence shown here is derived from an EMBL/GenBank/DDBJ whole genome shotgun (WGS) entry which is preliminary data.</text>
</comment>
<dbReference type="PANTHER" id="PTHR47371:SF3">
    <property type="entry name" value="PHOSPHOGLYCEROL TRANSFERASE I"/>
    <property type="match status" value="1"/>
</dbReference>
<feature type="transmembrane region" description="Helical" evidence="8">
    <location>
        <begin position="157"/>
        <end position="177"/>
    </location>
</feature>
<keyword evidence="6 8" id="KW-1133">Transmembrane helix</keyword>
<dbReference type="EMBL" id="JBJIAA010000007">
    <property type="protein sequence ID" value="MFL0250788.1"/>
    <property type="molecule type" value="Genomic_DNA"/>
</dbReference>
<dbReference type="Proteomes" id="UP001623592">
    <property type="component" value="Unassembled WGS sequence"/>
</dbReference>
<keyword evidence="4" id="KW-1003">Cell membrane</keyword>
<evidence type="ECO:0000256" key="3">
    <source>
        <dbReference type="ARBA" id="ARBA00009983"/>
    </source>
</evidence>
<evidence type="ECO:0000256" key="1">
    <source>
        <dbReference type="ARBA" id="ARBA00004651"/>
    </source>
</evidence>
<dbReference type="RefSeq" id="WP_406787450.1">
    <property type="nucleotide sequence ID" value="NZ_JBJIAA010000007.1"/>
</dbReference>
<proteinExistence type="inferred from homology"/>
<keyword evidence="7 8" id="KW-0472">Membrane</keyword>
<evidence type="ECO:0000313" key="10">
    <source>
        <dbReference type="EMBL" id="MFL0250788.1"/>
    </source>
</evidence>
<comment type="similarity">
    <text evidence="3">Belongs to the LTA synthase family.</text>
</comment>
<dbReference type="InterPro" id="IPR000917">
    <property type="entry name" value="Sulfatase_N"/>
</dbReference>
<evidence type="ECO:0000256" key="5">
    <source>
        <dbReference type="ARBA" id="ARBA00022692"/>
    </source>
</evidence>
<name>A0ABW8TE47_9CLOT</name>
<gene>
    <name evidence="10" type="ORF">ACJDT4_10180</name>
</gene>
<evidence type="ECO:0000256" key="7">
    <source>
        <dbReference type="ARBA" id="ARBA00023136"/>
    </source>
</evidence>
<protein>
    <submittedName>
        <fullName evidence="10">LTA synthase family protein</fullName>
        <ecNumber evidence="10">2.7.8.-</ecNumber>
    </submittedName>
</protein>
<comment type="subcellular location">
    <subcellularLocation>
        <location evidence="1">Cell membrane</location>
        <topology evidence="1">Multi-pass membrane protein</topology>
    </subcellularLocation>
</comment>
<feature type="transmembrane region" description="Helical" evidence="8">
    <location>
        <begin position="133"/>
        <end position="150"/>
    </location>
</feature>
<sequence length="634" mass="72585">MPTLIKNFFNNKISKQINEFFKSNIDVIVFFVILCIKLVSYGKSISPEYFDSSVIVPIIASLLLLFSFSFLLKNKKRIRYLFIIDTIVSILIIADLAYYRYYKDIITVSAVRDAKLLIGVKDAVADVIKINDFLYLADIVIFIPLFKMYYKKINVKVQSMIARTVVFLMIFTIGTVVDAKTFKKVSAEQPTLLTAMSNRIYLTKMIGNLNFHIVDAFNFTSTKIKNSKKLPESEEKQIKSYLESNNSVSNKFSGIGKGKNLIMIQVEALQGFAINKQIGGKEITPNLNKWVNKSMYFDNYFYQVAGGNTSDAEFMSLNSLYPAQSGAAYYTYGGNTLNALPKELGEKGYYTAALHGYNEGFWNRNVMYKTEDFNDFFGQSKYTDDENVGLGLSDKSFLNQSFDKLQQFKQPYFSFLITLSSHYPFNDVKGYENGMDTLDVGNYKNTLFGNYLEGIHYTDKQLGDFLDKLESSGIADNSIIVLYGDHFAIPKQNINDLYKFEGSNSTDDLAWYQYQKVPLLIHFPKDENKGINHVYAGQMDIYPTIANMFNIKNSYMFGKDIFNTSDRKVTFRNGSFTDGKVFYVSWTNTYYDIKTGSKINETPELKSAKEKSSKELEYSDELLNHNLLKSWTKK</sequence>
<evidence type="ECO:0000256" key="4">
    <source>
        <dbReference type="ARBA" id="ARBA00022475"/>
    </source>
</evidence>
<feature type="domain" description="Sulfatase N-terminal" evidence="9">
    <location>
        <begin position="259"/>
        <end position="550"/>
    </location>
</feature>
<dbReference type="InterPro" id="IPR050448">
    <property type="entry name" value="OpgB/LTA_synthase_biosynth"/>
</dbReference>
<accession>A0ABW8TE47</accession>
<dbReference type="SUPFAM" id="SSF53649">
    <property type="entry name" value="Alkaline phosphatase-like"/>
    <property type="match status" value="1"/>
</dbReference>
<reference evidence="10 11" key="1">
    <citation type="submission" date="2024-11" db="EMBL/GenBank/DDBJ databases">
        <authorList>
            <person name="Heng Y.C."/>
            <person name="Lim A.C.H."/>
            <person name="Lee J.K.Y."/>
            <person name="Kittelmann S."/>
        </authorList>
    </citation>
    <scope>NUCLEOTIDE SEQUENCE [LARGE SCALE GENOMIC DNA]</scope>
    <source>
        <strain evidence="10 11">WILCCON 0114</strain>
    </source>
</reference>
<evidence type="ECO:0000256" key="2">
    <source>
        <dbReference type="ARBA" id="ARBA00004936"/>
    </source>
</evidence>
<dbReference type="GO" id="GO:0016740">
    <property type="term" value="F:transferase activity"/>
    <property type="evidence" value="ECO:0007669"/>
    <property type="project" value="UniProtKB-KW"/>
</dbReference>
<keyword evidence="5 8" id="KW-0812">Transmembrane</keyword>
<dbReference type="Gene3D" id="3.40.720.10">
    <property type="entry name" value="Alkaline Phosphatase, subunit A"/>
    <property type="match status" value="1"/>
</dbReference>
<evidence type="ECO:0000256" key="6">
    <source>
        <dbReference type="ARBA" id="ARBA00022989"/>
    </source>
</evidence>
<dbReference type="InterPro" id="IPR012160">
    <property type="entry name" value="LtaS-like"/>
</dbReference>
<evidence type="ECO:0000259" key="9">
    <source>
        <dbReference type="Pfam" id="PF00884"/>
    </source>
</evidence>
<feature type="transmembrane region" description="Helical" evidence="8">
    <location>
        <begin position="54"/>
        <end position="72"/>
    </location>
</feature>
<keyword evidence="11" id="KW-1185">Reference proteome</keyword>
<dbReference type="PIRSF" id="PIRSF005091">
    <property type="entry name" value="Mmb_sulf_HI1246"/>
    <property type="match status" value="1"/>
</dbReference>
<dbReference type="CDD" id="cd16015">
    <property type="entry name" value="LTA_synthase"/>
    <property type="match status" value="1"/>
</dbReference>
<comment type="pathway">
    <text evidence="2">Cell wall biogenesis; lipoteichoic acid biosynthesis.</text>
</comment>
<dbReference type="Gene3D" id="3.30.1120.170">
    <property type="match status" value="1"/>
</dbReference>
<dbReference type="EC" id="2.7.8.-" evidence="10"/>
<keyword evidence="10" id="KW-0808">Transferase</keyword>